<proteinExistence type="predicted"/>
<organism evidence="1 2">
    <name type="scientific">Streptomyces canus</name>
    <dbReference type="NCBI Taxonomy" id="58343"/>
    <lineage>
        <taxon>Bacteria</taxon>
        <taxon>Bacillati</taxon>
        <taxon>Actinomycetota</taxon>
        <taxon>Actinomycetes</taxon>
        <taxon>Kitasatosporales</taxon>
        <taxon>Streptomycetaceae</taxon>
        <taxon>Streptomyces</taxon>
        <taxon>Streptomyces aurantiacus group</taxon>
    </lineage>
</organism>
<dbReference type="EMBL" id="JAUSZV010000005">
    <property type="protein sequence ID" value="MDQ0908727.1"/>
    <property type="molecule type" value="Genomic_DNA"/>
</dbReference>
<evidence type="ECO:0000313" key="1">
    <source>
        <dbReference type="EMBL" id="MDQ0908727.1"/>
    </source>
</evidence>
<gene>
    <name evidence="1" type="ORF">QFZ22_004712</name>
</gene>
<reference evidence="1" key="1">
    <citation type="submission" date="2023-07" db="EMBL/GenBank/DDBJ databases">
        <title>Comparative genomics of wheat-associated soil bacteria to identify genetic determinants of phenazine resistance.</title>
        <authorList>
            <person name="Mouncey N."/>
        </authorList>
    </citation>
    <scope>NUCLEOTIDE SEQUENCE</scope>
    <source>
        <strain evidence="1">V4I22</strain>
    </source>
</reference>
<evidence type="ECO:0000313" key="2">
    <source>
        <dbReference type="Proteomes" id="UP001234216"/>
    </source>
</evidence>
<sequence>MSAEMKNFEPAEVQTLAAERRFLLDQSEWRCPACEEVAVRSYLHRADRPNRPTVISYTWCAHCRRATGATSPLPPGLTFDDPWADLSPRQREELEEDSDRMFAELDALWARGVLPQRFGGTGGGTRRR</sequence>
<dbReference type="RefSeq" id="WP_306978231.1">
    <property type="nucleotide sequence ID" value="NZ_JAUSYQ010000002.1"/>
</dbReference>
<accession>A0AAW8FG29</accession>
<dbReference type="Proteomes" id="UP001234216">
    <property type="component" value="Unassembled WGS sequence"/>
</dbReference>
<comment type="caution">
    <text evidence="1">The sequence shown here is derived from an EMBL/GenBank/DDBJ whole genome shotgun (WGS) entry which is preliminary data.</text>
</comment>
<protein>
    <submittedName>
        <fullName evidence="1">Uncharacterized protein</fullName>
    </submittedName>
</protein>
<dbReference type="AlphaFoldDB" id="A0AAW8FG29"/>
<name>A0AAW8FG29_9ACTN</name>